<dbReference type="RefSeq" id="WP_073478978.1">
    <property type="nucleotide sequence ID" value="NZ_FQZU01000059.1"/>
</dbReference>
<dbReference type="SUPFAM" id="SSF143456">
    <property type="entry name" value="VC0467-like"/>
    <property type="match status" value="1"/>
</dbReference>
<gene>
    <name evidence="3" type="ORF">SAMN02745216_05008</name>
</gene>
<organism evidence="3 4">
    <name type="scientific">Desulfatibacillum alkenivorans DSM 16219</name>
    <dbReference type="NCBI Taxonomy" id="1121393"/>
    <lineage>
        <taxon>Bacteria</taxon>
        <taxon>Pseudomonadati</taxon>
        <taxon>Thermodesulfobacteriota</taxon>
        <taxon>Desulfobacteria</taxon>
        <taxon>Desulfobacterales</taxon>
        <taxon>Desulfatibacillaceae</taxon>
        <taxon>Desulfatibacillum</taxon>
    </lineage>
</organism>
<protein>
    <recommendedName>
        <fullName evidence="2">UPF0301 protein SAMN02745216_05008</fullName>
    </recommendedName>
</protein>
<dbReference type="Pfam" id="PF02622">
    <property type="entry name" value="DUF179"/>
    <property type="match status" value="1"/>
</dbReference>
<accession>A0A1M6ZMT9</accession>
<evidence type="ECO:0000256" key="2">
    <source>
        <dbReference type="HAMAP-Rule" id="MF_00758"/>
    </source>
</evidence>
<evidence type="ECO:0000313" key="4">
    <source>
        <dbReference type="Proteomes" id="UP000183994"/>
    </source>
</evidence>
<dbReference type="GO" id="GO:0005829">
    <property type="term" value="C:cytosol"/>
    <property type="evidence" value="ECO:0007669"/>
    <property type="project" value="TreeGrafter"/>
</dbReference>
<dbReference type="PANTHER" id="PTHR30327:SF1">
    <property type="entry name" value="UPF0301 PROTEIN YQGE"/>
    <property type="match status" value="1"/>
</dbReference>
<dbReference type="STRING" id="1121393.SAMN02745216_05008"/>
<reference evidence="4" key="1">
    <citation type="submission" date="2016-11" db="EMBL/GenBank/DDBJ databases">
        <authorList>
            <person name="Varghese N."/>
            <person name="Submissions S."/>
        </authorList>
    </citation>
    <scope>NUCLEOTIDE SEQUENCE [LARGE SCALE GENOMIC DNA]</scope>
    <source>
        <strain evidence="4">DSM 16219</strain>
    </source>
</reference>
<keyword evidence="4" id="KW-1185">Reference proteome</keyword>
<name>A0A1M6ZMT9_9BACT</name>
<dbReference type="AlphaFoldDB" id="A0A1M6ZMT9"/>
<dbReference type="OrthoDB" id="9807486at2"/>
<dbReference type="HAMAP" id="MF_00758">
    <property type="entry name" value="UPF0301"/>
    <property type="match status" value="1"/>
</dbReference>
<evidence type="ECO:0000256" key="1">
    <source>
        <dbReference type="ARBA" id="ARBA00009600"/>
    </source>
</evidence>
<dbReference type="Proteomes" id="UP000183994">
    <property type="component" value="Unassembled WGS sequence"/>
</dbReference>
<evidence type="ECO:0000313" key="3">
    <source>
        <dbReference type="EMBL" id="SHL31821.1"/>
    </source>
</evidence>
<dbReference type="EMBL" id="FQZU01000059">
    <property type="protein sequence ID" value="SHL31821.1"/>
    <property type="molecule type" value="Genomic_DNA"/>
</dbReference>
<dbReference type="InterPro" id="IPR003774">
    <property type="entry name" value="AlgH-like"/>
</dbReference>
<comment type="similarity">
    <text evidence="1 2">Belongs to the UPF0301 (AlgH) family.</text>
</comment>
<dbReference type="Gene3D" id="3.40.1740.10">
    <property type="entry name" value="VC0467-like"/>
    <property type="match status" value="1"/>
</dbReference>
<dbReference type="NCBIfam" id="NF001266">
    <property type="entry name" value="PRK00228.1-1"/>
    <property type="match status" value="1"/>
</dbReference>
<proteinExistence type="inferred from homology"/>
<dbReference type="PANTHER" id="PTHR30327">
    <property type="entry name" value="UNCHARACTERIZED PROTEIN YQGE"/>
    <property type="match status" value="1"/>
</dbReference>
<sequence length="189" mass="20237">MAHIIQESLAGQFLIAMPALNDPNFALSVTYICVHNQDGAFGLVINQSFDSVTGKTLFDQMDMPAVKAAENQAVHIGGPVHQGYVFVLHGRPMEWKASLQISDTVAMSNSMDILQAIASGVGPDPCMIFLGCAGWAPGQLEAELAENSWLTCPGNDDLLFRTPLEERWEKAAKSIGVDLNLLSGVAGHA</sequence>